<dbReference type="Proteomes" id="UP001152320">
    <property type="component" value="Unassembled WGS sequence"/>
</dbReference>
<name>A0A9Q0YDH4_HOLLE</name>
<dbReference type="EMBL" id="JAIZAY010000762">
    <property type="protein sequence ID" value="KAJ8017982.1"/>
    <property type="molecule type" value="Genomic_DNA"/>
</dbReference>
<sequence length="84" mass="9606">MLNCHLTYIKGKKPPLKLSALAEDGIDLEAAGRKGGKKRKKRYRPDTERVTLPITQPVYNSVHHNDNPFVVRFFARACQMLQDL</sequence>
<protein>
    <submittedName>
        <fullName evidence="1">Uncharacterized protein</fullName>
    </submittedName>
</protein>
<keyword evidence="2" id="KW-1185">Reference proteome</keyword>
<evidence type="ECO:0000313" key="1">
    <source>
        <dbReference type="EMBL" id="KAJ8017982.1"/>
    </source>
</evidence>
<organism evidence="1 2">
    <name type="scientific">Holothuria leucospilota</name>
    <name type="common">Black long sea cucumber</name>
    <name type="synonym">Mertensiothuria leucospilota</name>
    <dbReference type="NCBI Taxonomy" id="206669"/>
    <lineage>
        <taxon>Eukaryota</taxon>
        <taxon>Metazoa</taxon>
        <taxon>Echinodermata</taxon>
        <taxon>Eleutherozoa</taxon>
        <taxon>Echinozoa</taxon>
        <taxon>Holothuroidea</taxon>
        <taxon>Aspidochirotacea</taxon>
        <taxon>Aspidochirotida</taxon>
        <taxon>Holothuriidae</taxon>
        <taxon>Holothuria</taxon>
    </lineage>
</organism>
<accession>A0A9Q0YDH4</accession>
<dbReference type="AlphaFoldDB" id="A0A9Q0YDH4"/>
<evidence type="ECO:0000313" key="2">
    <source>
        <dbReference type="Proteomes" id="UP001152320"/>
    </source>
</evidence>
<reference evidence="1" key="1">
    <citation type="submission" date="2021-10" db="EMBL/GenBank/DDBJ databases">
        <title>Tropical sea cucumber genome reveals ecological adaptation and Cuvierian tubules defense mechanism.</title>
        <authorList>
            <person name="Chen T."/>
        </authorList>
    </citation>
    <scope>NUCLEOTIDE SEQUENCE</scope>
    <source>
        <strain evidence="1">Nanhai2018</strain>
        <tissue evidence="1">Muscle</tissue>
    </source>
</reference>
<gene>
    <name evidence="1" type="ORF">HOLleu_44280</name>
</gene>
<comment type="caution">
    <text evidence="1">The sequence shown here is derived from an EMBL/GenBank/DDBJ whole genome shotgun (WGS) entry which is preliminary data.</text>
</comment>
<proteinExistence type="predicted"/>